<comment type="similarity">
    <text evidence="1">Belongs to the sigma-70 factor family. ECF subfamily.</text>
</comment>
<evidence type="ECO:0000259" key="6">
    <source>
        <dbReference type="Pfam" id="PF04542"/>
    </source>
</evidence>
<dbReference type="CDD" id="cd06171">
    <property type="entry name" value="Sigma70_r4"/>
    <property type="match status" value="1"/>
</dbReference>
<dbReference type="Pfam" id="PF04542">
    <property type="entry name" value="Sigma70_r2"/>
    <property type="match status" value="1"/>
</dbReference>
<dbReference type="InterPro" id="IPR039425">
    <property type="entry name" value="RNA_pol_sigma-70-like"/>
</dbReference>
<dbReference type="Gene3D" id="1.10.1740.10">
    <property type="match status" value="1"/>
</dbReference>
<name>A0A953I5R0_SYMTR</name>
<reference evidence="8" key="1">
    <citation type="submission" date="2017-11" db="EMBL/GenBank/DDBJ databases">
        <title>Three new genomes from thermophilic consortium.</title>
        <authorList>
            <person name="Quaggio R."/>
            <person name="Amgarten D."/>
            <person name="Setubal J.C."/>
        </authorList>
    </citation>
    <scope>NUCLEOTIDE SEQUENCE</scope>
    <source>
        <strain evidence="8">ZCTH01-B2</strain>
    </source>
</reference>
<evidence type="ECO:0000256" key="2">
    <source>
        <dbReference type="ARBA" id="ARBA00023015"/>
    </source>
</evidence>
<dbReference type="Pfam" id="PF08281">
    <property type="entry name" value="Sigma70_r4_2"/>
    <property type="match status" value="1"/>
</dbReference>
<dbReference type="PANTHER" id="PTHR43133:SF8">
    <property type="entry name" value="RNA POLYMERASE SIGMA FACTOR HI_1459-RELATED"/>
    <property type="match status" value="1"/>
</dbReference>
<evidence type="ECO:0000313" key="9">
    <source>
        <dbReference type="Proteomes" id="UP000732377"/>
    </source>
</evidence>
<dbReference type="AlphaFoldDB" id="A0A953I5R0"/>
<evidence type="ECO:0008006" key="10">
    <source>
        <dbReference type="Google" id="ProtNLM"/>
    </source>
</evidence>
<dbReference type="InterPro" id="IPR013325">
    <property type="entry name" value="RNA_pol_sigma_r2"/>
</dbReference>
<evidence type="ECO:0000256" key="3">
    <source>
        <dbReference type="ARBA" id="ARBA00023082"/>
    </source>
</evidence>
<dbReference type="RefSeq" id="WP_273381580.1">
    <property type="nucleotide sequence ID" value="NZ_PIUK01000352.1"/>
</dbReference>
<keyword evidence="4" id="KW-0238">DNA-binding</keyword>
<dbReference type="SUPFAM" id="SSF88946">
    <property type="entry name" value="Sigma2 domain of RNA polymerase sigma factors"/>
    <property type="match status" value="1"/>
</dbReference>
<accession>A0A953I5R0</accession>
<evidence type="ECO:0000256" key="5">
    <source>
        <dbReference type="ARBA" id="ARBA00023163"/>
    </source>
</evidence>
<dbReference type="InterPro" id="IPR013249">
    <property type="entry name" value="RNA_pol_sigma70_r4_t2"/>
</dbReference>
<dbReference type="GO" id="GO:0006352">
    <property type="term" value="P:DNA-templated transcription initiation"/>
    <property type="evidence" value="ECO:0007669"/>
    <property type="project" value="InterPro"/>
</dbReference>
<evidence type="ECO:0000313" key="8">
    <source>
        <dbReference type="EMBL" id="MBY6278130.1"/>
    </source>
</evidence>
<keyword evidence="2" id="KW-0805">Transcription regulation</keyword>
<feature type="domain" description="RNA polymerase sigma-70 region 2" evidence="6">
    <location>
        <begin position="47"/>
        <end position="115"/>
    </location>
</feature>
<dbReference type="GO" id="GO:0003677">
    <property type="term" value="F:DNA binding"/>
    <property type="evidence" value="ECO:0007669"/>
    <property type="project" value="UniProtKB-KW"/>
</dbReference>
<evidence type="ECO:0000256" key="4">
    <source>
        <dbReference type="ARBA" id="ARBA00023125"/>
    </source>
</evidence>
<protein>
    <recommendedName>
        <fullName evidence="10">RNA polymerase ECF-type sigma factor</fullName>
    </recommendedName>
</protein>
<dbReference type="NCBIfam" id="TIGR02937">
    <property type="entry name" value="sigma70-ECF"/>
    <property type="match status" value="1"/>
</dbReference>
<dbReference type="EMBL" id="PIUK01000352">
    <property type="protein sequence ID" value="MBY6278130.1"/>
    <property type="molecule type" value="Genomic_DNA"/>
</dbReference>
<dbReference type="Gene3D" id="1.10.10.10">
    <property type="entry name" value="Winged helix-like DNA-binding domain superfamily/Winged helix DNA-binding domain"/>
    <property type="match status" value="1"/>
</dbReference>
<evidence type="ECO:0000259" key="7">
    <source>
        <dbReference type="Pfam" id="PF08281"/>
    </source>
</evidence>
<dbReference type="Proteomes" id="UP000732377">
    <property type="component" value="Unassembled WGS sequence"/>
</dbReference>
<keyword evidence="3" id="KW-0731">Sigma factor</keyword>
<dbReference type="GO" id="GO:0016987">
    <property type="term" value="F:sigma factor activity"/>
    <property type="evidence" value="ECO:0007669"/>
    <property type="project" value="UniProtKB-KW"/>
</dbReference>
<dbReference type="InterPro" id="IPR014284">
    <property type="entry name" value="RNA_pol_sigma-70_dom"/>
</dbReference>
<feature type="domain" description="RNA polymerase sigma factor 70 region 4 type 2" evidence="7">
    <location>
        <begin position="156"/>
        <end position="206"/>
    </location>
</feature>
<dbReference type="InterPro" id="IPR013324">
    <property type="entry name" value="RNA_pol_sigma_r3/r4-like"/>
</dbReference>
<gene>
    <name evidence="8" type="ORF">CWE10_18515</name>
</gene>
<comment type="caution">
    <text evidence="8">The sequence shown here is derived from an EMBL/GenBank/DDBJ whole genome shotgun (WGS) entry which is preliminary data.</text>
</comment>
<dbReference type="SUPFAM" id="SSF88659">
    <property type="entry name" value="Sigma3 and sigma4 domains of RNA polymerase sigma factors"/>
    <property type="match status" value="1"/>
</dbReference>
<keyword evidence="5" id="KW-0804">Transcription</keyword>
<organism evidence="8 9">
    <name type="scientific">Symbiobacterium thermophilum</name>
    <dbReference type="NCBI Taxonomy" id="2734"/>
    <lineage>
        <taxon>Bacteria</taxon>
        <taxon>Bacillati</taxon>
        <taxon>Bacillota</taxon>
        <taxon>Clostridia</taxon>
        <taxon>Eubacteriales</taxon>
        <taxon>Symbiobacteriaceae</taxon>
        <taxon>Symbiobacterium</taxon>
    </lineage>
</organism>
<sequence length="228" mass="25552">MAVSNAALSEVPVARIPEQRPQPVAMPTDEELVAAYLKGDEAAFEEIVRRYEDRLYRLSYRMLGNHHDALDAVQEILVKLMAALPKFEGRSRFGTWVYRLAANTCLDIRRKRGRTAAESLEATLEFSPAASLAILDDEPADNPDLYLEQQYRENVVRAALDKLPESQRRLLELRDLEDFSNSQVADMLGIEVGALKARLHRARQALKRVLDAGVYVPGYTSPAATDLA</sequence>
<evidence type="ECO:0000256" key="1">
    <source>
        <dbReference type="ARBA" id="ARBA00010641"/>
    </source>
</evidence>
<dbReference type="InterPro" id="IPR036388">
    <property type="entry name" value="WH-like_DNA-bd_sf"/>
</dbReference>
<dbReference type="PANTHER" id="PTHR43133">
    <property type="entry name" value="RNA POLYMERASE ECF-TYPE SIGMA FACTO"/>
    <property type="match status" value="1"/>
</dbReference>
<dbReference type="InterPro" id="IPR007627">
    <property type="entry name" value="RNA_pol_sigma70_r2"/>
</dbReference>
<proteinExistence type="inferred from homology"/>